<dbReference type="AlphaFoldDB" id="D0UZ65"/>
<proteinExistence type="predicted"/>
<organism evidence="1">
    <name type="scientific">Streptomyces sp. W9</name>
    <dbReference type="NCBI Taxonomy" id="682410"/>
    <lineage>
        <taxon>Bacteria</taxon>
        <taxon>Bacillati</taxon>
        <taxon>Actinomycetota</taxon>
        <taxon>Actinomycetes</taxon>
        <taxon>Kitasatosporales</taxon>
        <taxon>Streptomycetaceae</taxon>
        <taxon>Streptomyces</taxon>
    </lineage>
</organism>
<evidence type="ECO:0000313" key="1">
    <source>
        <dbReference type="EMBL" id="ACX85517.1"/>
    </source>
</evidence>
<keyword evidence="1" id="KW-0614">Plasmid</keyword>
<geneLocation type="plasmid" evidence="1">
    <name>pCQ3</name>
</geneLocation>
<protein>
    <submittedName>
        <fullName evidence="1">PCQ3_16</fullName>
    </submittedName>
</protein>
<accession>D0UZ65</accession>
<reference evidence="1" key="1">
    <citation type="journal article" date="2010" name="J. Bacteriol.">
        <title>Characterization of the replication, transfer, and plasmid/lytic phage cycle of the Streptomyces plasmid-phage pZL12.</title>
        <authorList>
            <person name="Zhong L."/>
            <person name="Cheng Q."/>
            <person name="Tian X."/>
            <person name="Zhao L."/>
            <person name="Qin Z."/>
        </authorList>
    </citation>
    <scope>NUCLEOTIDE SEQUENCE</scope>
    <source>
        <strain evidence="1">W9</strain>
        <plasmid evidence="1">pCQ3</plasmid>
    </source>
</reference>
<gene>
    <name evidence="1" type="ORF">pCQ3.16</name>
</gene>
<sequence length="83" mass="8952">MFRAPWSWAVWCGCPDKPGRRKGARMPSASYWGVVAEGKADAAAMHSEPERQTDAMGEGLAAVAYALLDVAAAIRESTEARQQ</sequence>
<dbReference type="EMBL" id="GQ983381">
    <property type="protein sequence ID" value="ACX85517.1"/>
    <property type="molecule type" value="Genomic_DNA"/>
</dbReference>
<name>D0UZ65_9ACTN</name>